<accession>A0A0A7S086</accession>
<evidence type="ECO:0000313" key="2">
    <source>
        <dbReference type="EMBL" id="AJA44975.1"/>
    </source>
</evidence>
<sequence length="130" mass="15035">MNILNKLARGELSLAVTFWIFYILVRLIVNSIFGICYILSLESWIFFISIRFIVENIFGICYTLFFANRIPATPFFEILLVTSIIDFIIIIMVIIGIFNMLRKKVTFWGIIALLICLINFIAIFIVPVAD</sequence>
<dbReference type="AlphaFoldDB" id="A0A0A7S086"/>
<protein>
    <submittedName>
        <fullName evidence="2">Uncharacterized protein</fullName>
    </submittedName>
</protein>
<keyword evidence="1" id="KW-0472">Membrane</keyword>
<dbReference type="EMBL" id="CP009056">
    <property type="protein sequence ID" value="AJA44975.1"/>
    <property type="molecule type" value="Genomic_DNA"/>
</dbReference>
<evidence type="ECO:0000256" key="1">
    <source>
        <dbReference type="SAM" id="Phobius"/>
    </source>
</evidence>
<dbReference type="HOGENOM" id="CLU_2046251_0_0_6"/>
<gene>
    <name evidence="2" type="ORF">FPB0191_01151</name>
</gene>
<organism evidence="2 3">
    <name type="scientific">Frischella perrara</name>
    <dbReference type="NCBI Taxonomy" id="1267021"/>
    <lineage>
        <taxon>Bacteria</taxon>
        <taxon>Pseudomonadati</taxon>
        <taxon>Pseudomonadota</taxon>
        <taxon>Gammaproteobacteria</taxon>
        <taxon>Orbales</taxon>
        <taxon>Orbaceae</taxon>
        <taxon>Frischella</taxon>
    </lineage>
</organism>
<feature type="transmembrane region" description="Helical" evidence="1">
    <location>
        <begin position="107"/>
        <end position="129"/>
    </location>
</feature>
<feature type="transmembrane region" description="Helical" evidence="1">
    <location>
        <begin position="12"/>
        <end position="40"/>
    </location>
</feature>
<dbReference type="Proteomes" id="UP000030901">
    <property type="component" value="Chromosome"/>
</dbReference>
<dbReference type="KEGG" id="fpp:FPB0191_01151"/>
<keyword evidence="1" id="KW-0812">Transmembrane</keyword>
<evidence type="ECO:0000313" key="3">
    <source>
        <dbReference type="Proteomes" id="UP000030901"/>
    </source>
</evidence>
<dbReference type="RefSeq" id="WP_039104570.1">
    <property type="nucleotide sequence ID" value="NZ_CP009056.1"/>
</dbReference>
<keyword evidence="1" id="KW-1133">Transmembrane helix</keyword>
<keyword evidence="3" id="KW-1185">Reference proteome</keyword>
<feature type="transmembrane region" description="Helical" evidence="1">
    <location>
        <begin position="46"/>
        <end position="66"/>
    </location>
</feature>
<proteinExistence type="predicted"/>
<reference evidence="2 3" key="1">
    <citation type="journal article" date="2014" name="Appl. Environ. Microbiol.">
        <title>Gut symbionts from distinct hosts exhibit genotoxic activity via divergent colibactin biosynthetic pathways.</title>
        <authorList>
            <person name="Engel P."/>
            <person name="Vizcaino M.I."/>
            <person name="Crawford J.M."/>
        </authorList>
    </citation>
    <scope>NUCLEOTIDE SEQUENCE [LARGE SCALE GENOMIC DNA]</scope>
    <source>
        <strain evidence="2 3">PEB0191</strain>
    </source>
</reference>
<feature type="transmembrane region" description="Helical" evidence="1">
    <location>
        <begin position="78"/>
        <end position="101"/>
    </location>
</feature>
<name>A0A0A7S086_FRIPE</name>